<dbReference type="AlphaFoldDB" id="A0ABD6E879"/>
<feature type="transmembrane region" description="Helical" evidence="6">
    <location>
        <begin position="390"/>
        <end position="412"/>
    </location>
</feature>
<keyword evidence="9" id="KW-1185">Reference proteome</keyword>
<feature type="domain" description="Amino acid transporter transmembrane" evidence="7">
    <location>
        <begin position="7"/>
        <end position="372"/>
    </location>
</feature>
<dbReference type="Pfam" id="PF01490">
    <property type="entry name" value="Aa_trans"/>
    <property type="match status" value="1"/>
</dbReference>
<dbReference type="GO" id="GO:0016020">
    <property type="term" value="C:membrane"/>
    <property type="evidence" value="ECO:0007669"/>
    <property type="project" value="UniProtKB-SubCell"/>
</dbReference>
<keyword evidence="2" id="KW-0813">Transport</keyword>
<sequence length="463" mass="50913">MNEGRGLGWVLTAFFIVADMVGGGVVAIPVAFLDTGLVAGVILMVSICLVFAYTAELLGENWVIMQERWPQYRSYCRKPYPEMALRSMGPMMKKFTAIAVYATLFGTAIVFILLSSNTISHVLASVLGVRIGFCYMISVMCFAILPLTYLKSPADFWLVVLVACSCTIFAVGLITVGVISDMSACLPEVHYPPFSGVGALVSMGMILFAFSGHHVFPTIQHDMRRPKDFSKSVLLGFLVVATLYMPLSVFGYIVYGESMHNSIINSVQTPWIRHAANLTIAIHCILALIIIANPIMQQAEETLNAPHTFGVTRVIIRTCVLGCMWLCALTVPDFGPFMDLVGATTTPLISVILPCAFNLYFTSSKFNSKTQQYDIATIPQIIRRTSPIKLLWNTLIMSVAICGGLVSAYMALLQIATVKFTPPCYLRPFFDFKETPREAGFLNCCGVNKNILINVNSSDICRM</sequence>
<evidence type="ECO:0000256" key="2">
    <source>
        <dbReference type="ARBA" id="ARBA00022448"/>
    </source>
</evidence>
<feature type="transmembrane region" description="Helical" evidence="6">
    <location>
        <begin position="191"/>
        <end position="212"/>
    </location>
</feature>
<gene>
    <name evidence="8" type="ORF">AB6A40_002998</name>
</gene>
<feature type="transmembrane region" description="Helical" evidence="6">
    <location>
        <begin position="340"/>
        <end position="361"/>
    </location>
</feature>
<keyword evidence="4 6" id="KW-1133">Transmembrane helix</keyword>
<evidence type="ECO:0000313" key="8">
    <source>
        <dbReference type="EMBL" id="MFH4976289.1"/>
    </source>
</evidence>
<organism evidence="8 9">
    <name type="scientific">Gnathostoma spinigerum</name>
    <dbReference type="NCBI Taxonomy" id="75299"/>
    <lineage>
        <taxon>Eukaryota</taxon>
        <taxon>Metazoa</taxon>
        <taxon>Ecdysozoa</taxon>
        <taxon>Nematoda</taxon>
        <taxon>Chromadorea</taxon>
        <taxon>Rhabditida</taxon>
        <taxon>Spirurina</taxon>
        <taxon>Gnathostomatomorpha</taxon>
        <taxon>Gnathostomatoidea</taxon>
        <taxon>Gnathostomatidae</taxon>
        <taxon>Gnathostoma</taxon>
    </lineage>
</organism>
<dbReference type="Gene3D" id="1.20.1740.10">
    <property type="entry name" value="Amino acid/polyamine transporter I"/>
    <property type="match status" value="1"/>
</dbReference>
<feature type="transmembrane region" description="Helical" evidence="6">
    <location>
        <begin position="95"/>
        <end position="115"/>
    </location>
</feature>
<feature type="transmembrane region" description="Helical" evidence="6">
    <location>
        <begin position="314"/>
        <end position="334"/>
    </location>
</feature>
<keyword evidence="5 6" id="KW-0472">Membrane</keyword>
<dbReference type="EMBL" id="JBGFUD010001444">
    <property type="protein sequence ID" value="MFH4976289.1"/>
    <property type="molecule type" value="Genomic_DNA"/>
</dbReference>
<evidence type="ECO:0000256" key="3">
    <source>
        <dbReference type="ARBA" id="ARBA00022692"/>
    </source>
</evidence>
<evidence type="ECO:0000313" key="9">
    <source>
        <dbReference type="Proteomes" id="UP001608902"/>
    </source>
</evidence>
<accession>A0ABD6E879</accession>
<dbReference type="PANTHER" id="PTHR48017">
    <property type="entry name" value="OS05G0424000 PROTEIN-RELATED"/>
    <property type="match status" value="1"/>
</dbReference>
<feature type="transmembrane region" description="Helical" evidence="6">
    <location>
        <begin position="156"/>
        <end position="179"/>
    </location>
</feature>
<evidence type="ECO:0000256" key="5">
    <source>
        <dbReference type="ARBA" id="ARBA00023136"/>
    </source>
</evidence>
<protein>
    <recommendedName>
        <fullName evidence="7">Amino acid transporter transmembrane domain-containing protein</fullName>
    </recommendedName>
</protein>
<feature type="transmembrane region" description="Helical" evidence="6">
    <location>
        <begin position="127"/>
        <end position="149"/>
    </location>
</feature>
<feature type="transmembrane region" description="Helical" evidence="6">
    <location>
        <begin position="233"/>
        <end position="255"/>
    </location>
</feature>
<comment type="caution">
    <text evidence="8">The sequence shown here is derived from an EMBL/GenBank/DDBJ whole genome shotgun (WGS) entry which is preliminary data.</text>
</comment>
<dbReference type="InterPro" id="IPR013057">
    <property type="entry name" value="AA_transpt_TM"/>
</dbReference>
<feature type="transmembrane region" description="Helical" evidence="6">
    <location>
        <begin position="37"/>
        <end position="58"/>
    </location>
</feature>
<proteinExistence type="predicted"/>
<keyword evidence="3 6" id="KW-0812">Transmembrane</keyword>
<evidence type="ECO:0000256" key="4">
    <source>
        <dbReference type="ARBA" id="ARBA00022989"/>
    </source>
</evidence>
<evidence type="ECO:0000259" key="7">
    <source>
        <dbReference type="Pfam" id="PF01490"/>
    </source>
</evidence>
<comment type="subcellular location">
    <subcellularLocation>
        <location evidence="1">Membrane</location>
    </subcellularLocation>
</comment>
<name>A0ABD6E879_9BILA</name>
<feature type="transmembrane region" description="Helical" evidence="6">
    <location>
        <begin position="275"/>
        <end position="293"/>
    </location>
</feature>
<reference evidence="8 9" key="1">
    <citation type="submission" date="2024-08" db="EMBL/GenBank/DDBJ databases">
        <title>Gnathostoma spinigerum genome.</title>
        <authorList>
            <person name="Gonzalez-Bertolin B."/>
            <person name="Monzon S."/>
            <person name="Zaballos A."/>
            <person name="Jimenez P."/>
            <person name="Dekumyoy P."/>
            <person name="Varona S."/>
            <person name="Cuesta I."/>
            <person name="Sumanam S."/>
            <person name="Adisakwattana P."/>
            <person name="Gasser R.B."/>
            <person name="Hernandez-Gonzalez A."/>
            <person name="Young N.D."/>
            <person name="Perteguer M.J."/>
        </authorList>
    </citation>
    <scope>NUCLEOTIDE SEQUENCE [LARGE SCALE GENOMIC DNA]</scope>
    <source>
        <strain evidence="8">AL3</strain>
        <tissue evidence="8">Liver</tissue>
    </source>
</reference>
<evidence type="ECO:0000256" key="1">
    <source>
        <dbReference type="ARBA" id="ARBA00004370"/>
    </source>
</evidence>
<dbReference type="FunFam" id="1.20.1740.10:FF:000052">
    <property type="entry name" value="Lysine histidine transporter-like 3"/>
    <property type="match status" value="1"/>
</dbReference>
<dbReference type="Proteomes" id="UP001608902">
    <property type="component" value="Unassembled WGS sequence"/>
</dbReference>
<evidence type="ECO:0000256" key="6">
    <source>
        <dbReference type="SAM" id="Phobius"/>
    </source>
</evidence>